<evidence type="ECO:0000256" key="1">
    <source>
        <dbReference type="SAM" id="MobiDB-lite"/>
    </source>
</evidence>
<gene>
    <name evidence="3" type="ORF">GQR91_02075</name>
    <name evidence="4" type="ORF">SAMN05216557_101437</name>
</gene>
<keyword evidence="2" id="KW-1133">Transmembrane helix</keyword>
<reference evidence="4 5" key="1">
    <citation type="submission" date="2016-10" db="EMBL/GenBank/DDBJ databases">
        <authorList>
            <person name="Varghese N."/>
            <person name="Submissions S."/>
        </authorList>
    </citation>
    <scope>NUCLEOTIDE SEQUENCE [LARGE SCALE GENOMIC DNA]</scope>
    <source>
        <strain evidence="4 5">S7-754</strain>
    </source>
</reference>
<keyword evidence="2" id="KW-0472">Membrane</keyword>
<evidence type="ECO:0000256" key="2">
    <source>
        <dbReference type="SAM" id="Phobius"/>
    </source>
</evidence>
<sequence>MTDRGKKGLRGINIITGICGLTALGGAISLGMLEEKQAEKQQLRQADTRSDTRRDAERRAARMAEPAIADSTVQ</sequence>
<dbReference type="RefSeq" id="WP_149680976.1">
    <property type="nucleotide sequence ID" value="NZ_FNBI01000001.1"/>
</dbReference>
<evidence type="ECO:0000313" key="3">
    <source>
        <dbReference type="EMBL" id="MWC42446.1"/>
    </source>
</evidence>
<feature type="compositionally biased region" description="Basic and acidic residues" evidence="1">
    <location>
        <begin position="39"/>
        <end position="62"/>
    </location>
</feature>
<keyword evidence="5" id="KW-1185">Reference proteome</keyword>
<evidence type="ECO:0000313" key="5">
    <source>
        <dbReference type="Proteomes" id="UP000323502"/>
    </source>
</evidence>
<protein>
    <submittedName>
        <fullName evidence="4">Uncharacterized protein</fullName>
    </submittedName>
</protein>
<reference evidence="3 6" key="2">
    <citation type="submission" date="2019-12" db="EMBL/GenBank/DDBJ databases">
        <authorList>
            <person name="Zheng J."/>
        </authorList>
    </citation>
    <scope>NUCLEOTIDE SEQUENCE [LARGE SCALE GENOMIC DNA]</scope>
    <source>
        <strain evidence="3 6">DSM 27347</strain>
    </source>
</reference>
<proteinExistence type="predicted"/>
<organism evidence="4 5">
    <name type="scientific">Sphingomonas carotinifaciens</name>
    <dbReference type="NCBI Taxonomy" id="1166323"/>
    <lineage>
        <taxon>Bacteria</taxon>
        <taxon>Pseudomonadati</taxon>
        <taxon>Pseudomonadota</taxon>
        <taxon>Alphaproteobacteria</taxon>
        <taxon>Sphingomonadales</taxon>
        <taxon>Sphingomonadaceae</taxon>
        <taxon>Sphingomonas</taxon>
    </lineage>
</organism>
<dbReference type="Proteomes" id="UP000323502">
    <property type="component" value="Unassembled WGS sequence"/>
</dbReference>
<accession>A0A1G7FK23</accession>
<dbReference type="EMBL" id="FNBI01000001">
    <property type="protein sequence ID" value="SDE76180.1"/>
    <property type="molecule type" value="Genomic_DNA"/>
</dbReference>
<evidence type="ECO:0000313" key="4">
    <source>
        <dbReference type="EMBL" id="SDE76180.1"/>
    </source>
</evidence>
<keyword evidence="2" id="KW-0812">Transmembrane</keyword>
<dbReference type="AlphaFoldDB" id="A0A1G7FK23"/>
<dbReference type="EMBL" id="WSUT01000005">
    <property type="protein sequence ID" value="MWC42446.1"/>
    <property type="molecule type" value="Genomic_DNA"/>
</dbReference>
<evidence type="ECO:0000313" key="6">
    <source>
        <dbReference type="Proteomes" id="UP000436801"/>
    </source>
</evidence>
<feature type="region of interest" description="Disordered" evidence="1">
    <location>
        <begin position="39"/>
        <end position="74"/>
    </location>
</feature>
<feature type="compositionally biased region" description="Low complexity" evidence="1">
    <location>
        <begin position="63"/>
        <end position="74"/>
    </location>
</feature>
<dbReference type="Proteomes" id="UP000436801">
    <property type="component" value="Unassembled WGS sequence"/>
</dbReference>
<name>A0A1G7FK23_9SPHN</name>
<feature type="transmembrane region" description="Helical" evidence="2">
    <location>
        <begin position="12"/>
        <end position="33"/>
    </location>
</feature>